<evidence type="ECO:0000313" key="2">
    <source>
        <dbReference type="EMBL" id="JAP08820.1"/>
    </source>
</evidence>
<organism evidence="2">
    <name type="scientific">Solanum chacoense</name>
    <name type="common">Chaco potato</name>
    <dbReference type="NCBI Taxonomy" id="4108"/>
    <lineage>
        <taxon>Eukaryota</taxon>
        <taxon>Viridiplantae</taxon>
        <taxon>Streptophyta</taxon>
        <taxon>Embryophyta</taxon>
        <taxon>Tracheophyta</taxon>
        <taxon>Spermatophyta</taxon>
        <taxon>Magnoliopsida</taxon>
        <taxon>eudicotyledons</taxon>
        <taxon>Gunneridae</taxon>
        <taxon>Pentapetalae</taxon>
        <taxon>asterids</taxon>
        <taxon>lamiids</taxon>
        <taxon>Solanales</taxon>
        <taxon>Solanaceae</taxon>
        <taxon>Solanoideae</taxon>
        <taxon>Solaneae</taxon>
        <taxon>Solanum</taxon>
    </lineage>
</organism>
<protein>
    <submittedName>
        <fullName evidence="2">Putative ovule protein</fullName>
    </submittedName>
</protein>
<feature type="region of interest" description="Disordered" evidence="1">
    <location>
        <begin position="41"/>
        <end position="62"/>
    </location>
</feature>
<dbReference type="EMBL" id="GEDG01036213">
    <property type="protein sequence ID" value="JAP08820.1"/>
    <property type="molecule type" value="Transcribed_RNA"/>
</dbReference>
<reference evidence="2" key="1">
    <citation type="submission" date="2015-12" db="EMBL/GenBank/DDBJ databases">
        <title>Gene expression during late stages of embryo sac development: a critical building block for successful pollen-pistil interactions.</title>
        <authorList>
            <person name="Liu Y."/>
            <person name="Joly V."/>
            <person name="Sabar M."/>
            <person name="Matton D.P."/>
        </authorList>
    </citation>
    <scope>NUCLEOTIDE SEQUENCE</scope>
</reference>
<name>A0A0V0GKU7_SOLCH</name>
<dbReference type="AlphaFoldDB" id="A0A0V0GKU7"/>
<accession>A0A0V0GKU7</accession>
<sequence length="62" mass="7164">MESEPRVEWAQPRTFRDEGHQTLLLMRRPYGVKGAREVCTFPTPSKGSWRTGQTQQSNVSRT</sequence>
<evidence type="ECO:0000256" key="1">
    <source>
        <dbReference type="SAM" id="MobiDB-lite"/>
    </source>
</evidence>
<proteinExistence type="predicted"/>
<feature type="compositionally biased region" description="Polar residues" evidence="1">
    <location>
        <begin position="42"/>
        <end position="62"/>
    </location>
</feature>